<evidence type="ECO:0000313" key="13">
    <source>
        <dbReference type="Proteomes" id="UP000694844"/>
    </source>
</evidence>
<dbReference type="Pfam" id="PF03188">
    <property type="entry name" value="Cytochrom_B561"/>
    <property type="match status" value="1"/>
</dbReference>
<feature type="transmembrane region" description="Helical" evidence="11">
    <location>
        <begin position="87"/>
        <end position="110"/>
    </location>
</feature>
<keyword evidence="7" id="KW-0249">Electron transport</keyword>
<dbReference type="PANTHER" id="PTHR10106:SF0">
    <property type="entry name" value="LD36721P"/>
    <property type="match status" value="1"/>
</dbReference>
<keyword evidence="5 11" id="KW-0812">Transmembrane</keyword>
<evidence type="ECO:0000256" key="7">
    <source>
        <dbReference type="ARBA" id="ARBA00022982"/>
    </source>
</evidence>
<evidence type="ECO:0000256" key="5">
    <source>
        <dbReference type="ARBA" id="ARBA00022692"/>
    </source>
</evidence>
<dbReference type="KEGG" id="cvn:111111716"/>
<evidence type="ECO:0000313" key="14">
    <source>
        <dbReference type="RefSeq" id="XP_022304568.1"/>
    </source>
</evidence>
<sequence>MENNERREQQGSLVFFTVLILIIQVLGLTAVILVAVWMGSYRGGFAWQSDPAHEFNYHPVFMVTGMIFLYSDAILTYRVFRNVKKTYLKAIHGIIQAVVLIFTGVGLKAVFDSHNLHSPPIPNLYSLHSWIGLITVILFGLQWLSGLISFVAPQLSMRARQTYMPHHVFWGLAILCLAAASAVTGMTEKALFTDFYSSFKYSSFGTETYIINFLGVTIVSLVALVMYVVSRPEYKRQPSPEEEHIQLVH</sequence>
<keyword evidence="10 11" id="KW-0472">Membrane</keyword>
<keyword evidence="13" id="KW-1185">Reference proteome</keyword>
<keyword evidence="8 11" id="KW-1133">Transmembrane helix</keyword>
<dbReference type="Proteomes" id="UP000694844">
    <property type="component" value="Chromosome 9"/>
</dbReference>
<feature type="transmembrane region" description="Helical" evidence="11">
    <location>
        <begin position="57"/>
        <end position="75"/>
    </location>
</feature>
<dbReference type="PANTHER" id="PTHR10106">
    <property type="entry name" value="CYTOCHROME B561-RELATED"/>
    <property type="match status" value="1"/>
</dbReference>
<dbReference type="AlphaFoldDB" id="A0A8B8BML6"/>
<dbReference type="GO" id="GO:0046872">
    <property type="term" value="F:metal ion binding"/>
    <property type="evidence" value="ECO:0007669"/>
    <property type="project" value="UniProtKB-KW"/>
</dbReference>
<comment type="subcellular location">
    <subcellularLocation>
        <location evidence="2">Membrane</location>
        <topology evidence="2">Multi-pass membrane protein</topology>
    </subcellularLocation>
</comment>
<feature type="transmembrane region" description="Helical" evidence="11">
    <location>
        <begin position="209"/>
        <end position="229"/>
    </location>
</feature>
<organism evidence="13 14">
    <name type="scientific">Crassostrea virginica</name>
    <name type="common">Eastern oyster</name>
    <dbReference type="NCBI Taxonomy" id="6565"/>
    <lineage>
        <taxon>Eukaryota</taxon>
        <taxon>Metazoa</taxon>
        <taxon>Spiralia</taxon>
        <taxon>Lophotrochozoa</taxon>
        <taxon>Mollusca</taxon>
        <taxon>Bivalvia</taxon>
        <taxon>Autobranchia</taxon>
        <taxon>Pteriomorphia</taxon>
        <taxon>Ostreida</taxon>
        <taxon>Ostreoidea</taxon>
        <taxon>Ostreidae</taxon>
        <taxon>Crassostrea</taxon>
    </lineage>
</organism>
<name>A0A8B8BML6_CRAVI</name>
<gene>
    <name evidence="14 15" type="primary">LOC111111716</name>
</gene>
<dbReference type="OrthoDB" id="907479at2759"/>
<protein>
    <submittedName>
        <fullName evidence="14 15">Cytochrome b561</fullName>
    </submittedName>
</protein>
<dbReference type="GeneID" id="111111716"/>
<reference evidence="14 15" key="1">
    <citation type="submission" date="2025-04" db="UniProtKB">
        <authorList>
            <consortium name="RefSeq"/>
        </authorList>
    </citation>
    <scope>IDENTIFICATION</scope>
    <source>
        <tissue evidence="14 15">Whole sample</tissue>
    </source>
</reference>
<evidence type="ECO:0000259" key="12">
    <source>
        <dbReference type="PROSITE" id="PS50939"/>
    </source>
</evidence>
<feature type="transmembrane region" description="Helical" evidence="11">
    <location>
        <begin position="130"/>
        <end position="155"/>
    </location>
</feature>
<keyword evidence="4" id="KW-0349">Heme</keyword>
<dbReference type="FunFam" id="1.20.120.1770:FF:000001">
    <property type="entry name" value="Cytochrome b reductase 1"/>
    <property type="match status" value="1"/>
</dbReference>
<feature type="transmembrane region" description="Helical" evidence="11">
    <location>
        <begin position="167"/>
        <end position="187"/>
    </location>
</feature>
<evidence type="ECO:0000313" key="15">
    <source>
        <dbReference type="RefSeq" id="XP_022304569.1"/>
    </source>
</evidence>
<evidence type="ECO:0000256" key="2">
    <source>
        <dbReference type="ARBA" id="ARBA00004141"/>
    </source>
</evidence>
<dbReference type="Gene3D" id="1.20.120.1770">
    <property type="match status" value="1"/>
</dbReference>
<dbReference type="RefSeq" id="XP_022304569.1">
    <property type="nucleotide sequence ID" value="XM_022448861.1"/>
</dbReference>
<evidence type="ECO:0000256" key="1">
    <source>
        <dbReference type="ARBA" id="ARBA00001970"/>
    </source>
</evidence>
<dbReference type="RefSeq" id="XP_022304568.1">
    <property type="nucleotide sequence ID" value="XM_022448860.1"/>
</dbReference>
<evidence type="ECO:0000256" key="3">
    <source>
        <dbReference type="ARBA" id="ARBA00022448"/>
    </source>
</evidence>
<feature type="domain" description="Cytochrome b561" evidence="12">
    <location>
        <begin position="22"/>
        <end position="230"/>
    </location>
</feature>
<keyword evidence="6" id="KW-0479">Metal-binding</keyword>
<dbReference type="GO" id="GO:0016491">
    <property type="term" value="F:oxidoreductase activity"/>
    <property type="evidence" value="ECO:0007669"/>
    <property type="project" value="InterPro"/>
</dbReference>
<evidence type="ECO:0000256" key="8">
    <source>
        <dbReference type="ARBA" id="ARBA00022989"/>
    </source>
</evidence>
<keyword evidence="3" id="KW-0813">Transport</keyword>
<dbReference type="SMART" id="SM00665">
    <property type="entry name" value="B561"/>
    <property type="match status" value="1"/>
</dbReference>
<dbReference type="PROSITE" id="PS50939">
    <property type="entry name" value="CYTOCHROME_B561"/>
    <property type="match status" value="1"/>
</dbReference>
<comment type="cofactor">
    <cofactor evidence="1">
        <name>heme b</name>
        <dbReference type="ChEBI" id="CHEBI:60344"/>
    </cofactor>
</comment>
<evidence type="ECO:0000256" key="4">
    <source>
        <dbReference type="ARBA" id="ARBA00022617"/>
    </source>
</evidence>
<dbReference type="GO" id="GO:0016020">
    <property type="term" value="C:membrane"/>
    <property type="evidence" value="ECO:0007669"/>
    <property type="project" value="UniProtKB-SubCell"/>
</dbReference>
<evidence type="ECO:0000256" key="9">
    <source>
        <dbReference type="ARBA" id="ARBA00023004"/>
    </source>
</evidence>
<dbReference type="InterPro" id="IPR043205">
    <property type="entry name" value="CYB561/CYBRD1-like"/>
</dbReference>
<keyword evidence="9" id="KW-0408">Iron</keyword>
<accession>A0A8B8BML6</accession>
<feature type="transmembrane region" description="Helical" evidence="11">
    <location>
        <begin position="12"/>
        <end position="37"/>
    </location>
</feature>
<evidence type="ECO:0000256" key="10">
    <source>
        <dbReference type="ARBA" id="ARBA00023136"/>
    </source>
</evidence>
<dbReference type="InterPro" id="IPR006593">
    <property type="entry name" value="Cyt_b561/ferric_Rdtase_TM"/>
</dbReference>
<proteinExistence type="predicted"/>
<evidence type="ECO:0000256" key="11">
    <source>
        <dbReference type="SAM" id="Phobius"/>
    </source>
</evidence>
<evidence type="ECO:0000256" key="6">
    <source>
        <dbReference type="ARBA" id="ARBA00022723"/>
    </source>
</evidence>